<dbReference type="EMBL" id="SRYA01000126">
    <property type="protein sequence ID" value="TGY87018.1"/>
    <property type="molecule type" value="Genomic_DNA"/>
</dbReference>
<gene>
    <name evidence="1" type="ORF">E5329_27275</name>
</gene>
<keyword evidence="2" id="KW-1185">Reference proteome</keyword>
<reference evidence="1" key="1">
    <citation type="submission" date="2019-04" db="EMBL/GenBank/DDBJ databases">
        <title>Microbes associate with the intestines of laboratory mice.</title>
        <authorList>
            <person name="Navarre W."/>
            <person name="Wong E."/>
            <person name="Huang K."/>
            <person name="Tropini C."/>
            <person name="Ng K."/>
            <person name="Yu B."/>
        </authorList>
    </citation>
    <scope>NUCLEOTIDE SEQUENCE</scope>
    <source>
        <strain evidence="1">NM01_1-7b</strain>
    </source>
</reference>
<proteinExistence type="predicted"/>
<evidence type="ECO:0000313" key="1">
    <source>
        <dbReference type="EMBL" id="TGY87018.1"/>
    </source>
</evidence>
<organism evidence="1 2">
    <name type="scientific">Petralouisia muris</name>
    <dbReference type="NCBI Taxonomy" id="3032872"/>
    <lineage>
        <taxon>Bacteria</taxon>
        <taxon>Bacillati</taxon>
        <taxon>Bacillota</taxon>
        <taxon>Clostridia</taxon>
        <taxon>Lachnospirales</taxon>
        <taxon>Lachnospiraceae</taxon>
        <taxon>Petralouisia</taxon>
    </lineage>
</organism>
<protein>
    <submittedName>
        <fullName evidence="1">Uncharacterized protein</fullName>
    </submittedName>
</protein>
<dbReference type="Proteomes" id="UP000304953">
    <property type="component" value="Unassembled WGS sequence"/>
</dbReference>
<accession>A0AC61RNS4</accession>
<evidence type="ECO:0000313" key="2">
    <source>
        <dbReference type="Proteomes" id="UP000304953"/>
    </source>
</evidence>
<name>A0AC61RNS4_9FIRM</name>
<comment type="caution">
    <text evidence="1">The sequence shown here is derived from an EMBL/GenBank/DDBJ whole genome shotgun (WGS) entry which is preliminary data.</text>
</comment>
<sequence length="205" mass="24170">MLQKIVDALVNKQSQNYVMTDEDEKIYRYGYVLLCEVFLNLVIALAIGIVFSKTKEVIFFLGMYIPLRSFCGGWHADKIWKCTVISNVILLLQVYGIENIKMYLSMSGMLLIFFFNMVCVYFISPVDTEMKKISQDEKKTYKRKIKFILVFHVIIAIITVLSDVDEFIFSLMFVYIIQNVMLLMEIIKHRKCYFRRNGKLEKVEK</sequence>